<evidence type="ECO:0000313" key="1">
    <source>
        <dbReference type="EMBL" id="HIR56203.1"/>
    </source>
</evidence>
<organism evidence="1 2">
    <name type="scientific">Candidatus Gallacutalibacter pullicola</name>
    <dbReference type="NCBI Taxonomy" id="2840830"/>
    <lineage>
        <taxon>Bacteria</taxon>
        <taxon>Bacillati</taxon>
        <taxon>Bacillota</taxon>
        <taxon>Clostridia</taxon>
        <taxon>Eubacteriales</taxon>
        <taxon>Candidatus Gallacutalibacter</taxon>
    </lineage>
</organism>
<name>A0A9D1DNU1_9FIRM</name>
<gene>
    <name evidence="1" type="ORF">IAA54_00885</name>
</gene>
<protein>
    <submittedName>
        <fullName evidence="1">Uncharacterized protein</fullName>
    </submittedName>
</protein>
<comment type="caution">
    <text evidence="1">The sequence shown here is derived from an EMBL/GenBank/DDBJ whole genome shotgun (WGS) entry which is preliminary data.</text>
</comment>
<evidence type="ECO:0000313" key="2">
    <source>
        <dbReference type="Proteomes" id="UP000886785"/>
    </source>
</evidence>
<reference evidence="1" key="1">
    <citation type="submission" date="2020-10" db="EMBL/GenBank/DDBJ databases">
        <authorList>
            <person name="Gilroy R."/>
        </authorList>
    </citation>
    <scope>NUCLEOTIDE SEQUENCE</scope>
    <source>
        <strain evidence="1">ChiSjej1B19-7085</strain>
    </source>
</reference>
<sequence length="247" mass="27913">MDIQIRYQLSLAFRLLDTTSRRVLTGSEAKLLRDGEPIPSVQRPGGYFILVNYPREDFILGIRAKGFEPVDFPVRYGELGQKLPELTIHLIPEKASFDPLSGVSIEGVLPGIRSLAAAKPDGGSCFIRGFDPKKKLLTVFNPNSLSFGRVYYALVDPENDSFEPFSIVEERSRELYLIDRALPKDFRPSFPLSPIVFGRTGAEGDYCLRLRDEGGSPRWILRWETDEGAFCRAVDIRRPETFRLEPA</sequence>
<accession>A0A9D1DNU1</accession>
<proteinExistence type="predicted"/>
<dbReference type="AlphaFoldDB" id="A0A9D1DNU1"/>
<dbReference type="Proteomes" id="UP000886785">
    <property type="component" value="Unassembled WGS sequence"/>
</dbReference>
<dbReference type="EMBL" id="DVHF01000010">
    <property type="protein sequence ID" value="HIR56203.1"/>
    <property type="molecule type" value="Genomic_DNA"/>
</dbReference>
<reference evidence="1" key="2">
    <citation type="journal article" date="2021" name="PeerJ">
        <title>Extensive microbial diversity within the chicken gut microbiome revealed by metagenomics and culture.</title>
        <authorList>
            <person name="Gilroy R."/>
            <person name="Ravi A."/>
            <person name="Getino M."/>
            <person name="Pursley I."/>
            <person name="Horton D.L."/>
            <person name="Alikhan N.F."/>
            <person name="Baker D."/>
            <person name="Gharbi K."/>
            <person name="Hall N."/>
            <person name="Watson M."/>
            <person name="Adriaenssens E.M."/>
            <person name="Foster-Nyarko E."/>
            <person name="Jarju S."/>
            <person name="Secka A."/>
            <person name="Antonio M."/>
            <person name="Oren A."/>
            <person name="Chaudhuri R.R."/>
            <person name="La Ragione R."/>
            <person name="Hildebrand F."/>
            <person name="Pallen M.J."/>
        </authorList>
    </citation>
    <scope>NUCLEOTIDE SEQUENCE</scope>
    <source>
        <strain evidence="1">ChiSjej1B19-7085</strain>
    </source>
</reference>